<dbReference type="AlphaFoldDB" id="A0A0F7SEH5"/>
<dbReference type="Pfam" id="PF00083">
    <property type="entry name" value="Sugar_tr"/>
    <property type="match status" value="1"/>
</dbReference>
<evidence type="ECO:0000256" key="5">
    <source>
        <dbReference type="SAM" id="Coils"/>
    </source>
</evidence>
<evidence type="ECO:0000256" key="4">
    <source>
        <dbReference type="ARBA" id="ARBA00023136"/>
    </source>
</evidence>
<feature type="coiled-coil region" evidence="5">
    <location>
        <begin position="670"/>
        <end position="702"/>
    </location>
</feature>
<evidence type="ECO:0000256" key="6">
    <source>
        <dbReference type="SAM" id="MobiDB-lite"/>
    </source>
</evidence>
<dbReference type="InterPro" id="IPR036259">
    <property type="entry name" value="MFS_trans_sf"/>
</dbReference>
<proteinExistence type="predicted"/>
<sequence length="712" mass="79759">MPRSGGPVGNAQGYPLFSVEHNSLGAPITDEKGRPINNSTSSSSDSSNDGTLKEKGKPQEQDWQPSGVKTPMGVHELLVEEFFPADSYHNGTYWADLPRSGRVQFAFRQSTEEAKRELSVIGGMFKKDPLSPFSAYFSNYVVTGMGLFTEGATLFSIGNLKPLYAAVWPQCFSNHKVCSKGWINAIEYLEILGIICGQILVGFEGDWVGRRWGLVQDALIMTLGLVMLTASWGVDLNGWVICYGWCLFVYGIGVGGEYPMTSTSALEAKSGVSAEALTDDRLHRGRNVGLAFLMQGWGQLFNQVILIVLLIIFHHGSGNPPYSTLSVQWTFRVQFAVVGVMTLWLAYHRFYHGDYSVDRKLQNKKKKQGAVTGYDATSLKLAMGHFGGRMIGTCGTWFANDFFFYGNKLFQSTFISVLLPGKSTVMDGWLYNLINIGVSLAGYYLAAFLIDHKMYGRVRMQSVGFIMDFILILVAAAMYTDLIKPENIHGLQAIYYLSSFFNQFGPNSTTFLLAAEVYPTSIRATCHGLSAAAGKLGALAPAILYNYLADVRTKFWVVTWFGLLGFVLTVVFIPDTTGLDLREQERYWSFVRAGKAGEYHGIAVHKRHLSLWETMVLKRHLAYDPEKDRAAKMEELSETYARMLQEKLNEIPEDEQDDDNVVSSNVALFFQELDKKKRNAALRAAEEEVERLRLKETEEKNRRERTFEVSEL</sequence>
<feature type="transmembrane region" description="Helical" evidence="7">
    <location>
        <begin position="462"/>
        <end position="480"/>
    </location>
</feature>
<keyword evidence="4 7" id="KW-0472">Membrane</keyword>
<feature type="domain" description="Major facilitator superfamily (MFS) profile" evidence="8">
    <location>
        <begin position="139"/>
        <end position="577"/>
    </location>
</feature>
<organism evidence="9">
    <name type="scientific">Phaffia rhodozyma</name>
    <name type="common">Yeast</name>
    <name type="synonym">Xanthophyllomyces dendrorhous</name>
    <dbReference type="NCBI Taxonomy" id="264483"/>
    <lineage>
        <taxon>Eukaryota</taxon>
        <taxon>Fungi</taxon>
        <taxon>Dikarya</taxon>
        <taxon>Basidiomycota</taxon>
        <taxon>Agaricomycotina</taxon>
        <taxon>Tremellomycetes</taxon>
        <taxon>Cystofilobasidiales</taxon>
        <taxon>Mrakiaceae</taxon>
        <taxon>Phaffia</taxon>
    </lineage>
</organism>
<evidence type="ECO:0000256" key="2">
    <source>
        <dbReference type="ARBA" id="ARBA00022692"/>
    </source>
</evidence>
<dbReference type="SUPFAM" id="SSF103473">
    <property type="entry name" value="MFS general substrate transporter"/>
    <property type="match status" value="1"/>
</dbReference>
<dbReference type="EMBL" id="LN483116">
    <property type="protein sequence ID" value="CDZ96190.1"/>
    <property type="molecule type" value="Genomic_DNA"/>
</dbReference>
<feature type="transmembrane region" description="Helical" evidence="7">
    <location>
        <begin position="555"/>
        <end position="573"/>
    </location>
</feature>
<dbReference type="PROSITE" id="PS50850">
    <property type="entry name" value="MFS"/>
    <property type="match status" value="1"/>
</dbReference>
<evidence type="ECO:0000256" key="3">
    <source>
        <dbReference type="ARBA" id="ARBA00022989"/>
    </source>
</evidence>
<evidence type="ECO:0000313" key="9">
    <source>
        <dbReference type="EMBL" id="CDZ96190.1"/>
    </source>
</evidence>
<dbReference type="InterPro" id="IPR005828">
    <property type="entry name" value="MFS_sugar_transport-like"/>
</dbReference>
<feature type="region of interest" description="Disordered" evidence="6">
    <location>
        <begin position="21"/>
        <end position="69"/>
    </location>
</feature>
<dbReference type="InterPro" id="IPR020846">
    <property type="entry name" value="MFS_dom"/>
</dbReference>
<feature type="transmembrane region" description="Helical" evidence="7">
    <location>
        <begin position="213"/>
        <end position="232"/>
    </location>
</feature>
<feature type="compositionally biased region" description="Low complexity" evidence="6">
    <location>
        <begin position="37"/>
        <end position="49"/>
    </location>
</feature>
<feature type="compositionally biased region" description="Basic and acidic residues" evidence="6">
    <location>
        <begin position="51"/>
        <end position="60"/>
    </location>
</feature>
<keyword evidence="3 7" id="KW-1133">Transmembrane helix</keyword>
<reference evidence="9" key="1">
    <citation type="submission" date="2014-08" db="EMBL/GenBank/DDBJ databases">
        <authorList>
            <person name="Sharma Rahul"/>
            <person name="Thines Marco"/>
        </authorList>
    </citation>
    <scope>NUCLEOTIDE SEQUENCE</scope>
</reference>
<name>A0A0F7SEH5_PHARH</name>
<feature type="transmembrane region" description="Helical" evidence="7">
    <location>
        <begin position="238"/>
        <end position="256"/>
    </location>
</feature>
<feature type="transmembrane region" description="Helical" evidence="7">
    <location>
        <begin position="429"/>
        <end position="450"/>
    </location>
</feature>
<accession>A0A0F7SEH5</accession>
<evidence type="ECO:0000256" key="7">
    <source>
        <dbReference type="SAM" id="Phobius"/>
    </source>
</evidence>
<dbReference type="GO" id="GO:0022857">
    <property type="term" value="F:transmembrane transporter activity"/>
    <property type="evidence" value="ECO:0007669"/>
    <property type="project" value="InterPro"/>
</dbReference>
<keyword evidence="2 7" id="KW-0812">Transmembrane</keyword>
<dbReference type="Gene3D" id="1.20.1250.20">
    <property type="entry name" value="MFS general substrate transporter like domains"/>
    <property type="match status" value="1"/>
</dbReference>
<dbReference type="GO" id="GO:0016020">
    <property type="term" value="C:membrane"/>
    <property type="evidence" value="ECO:0007669"/>
    <property type="project" value="UniProtKB-SubCell"/>
</dbReference>
<comment type="subcellular location">
    <subcellularLocation>
        <location evidence="1">Membrane</location>
        <topology evidence="1">Multi-pass membrane protein</topology>
    </subcellularLocation>
</comment>
<feature type="transmembrane region" description="Helical" evidence="7">
    <location>
        <begin position="290"/>
        <end position="313"/>
    </location>
</feature>
<protein>
    <submittedName>
        <fullName evidence="9">Inorganic phosphate transporter</fullName>
    </submittedName>
</protein>
<evidence type="ECO:0000256" key="1">
    <source>
        <dbReference type="ARBA" id="ARBA00004141"/>
    </source>
</evidence>
<keyword evidence="5" id="KW-0175">Coiled coil</keyword>
<dbReference type="PANTHER" id="PTHR24064">
    <property type="entry name" value="SOLUTE CARRIER FAMILY 22 MEMBER"/>
    <property type="match status" value="1"/>
</dbReference>
<evidence type="ECO:0000259" key="8">
    <source>
        <dbReference type="PROSITE" id="PS50850"/>
    </source>
</evidence>
<feature type="transmembrane region" description="Helical" evidence="7">
    <location>
        <begin position="333"/>
        <end position="351"/>
    </location>
</feature>